<dbReference type="InterPro" id="IPR007409">
    <property type="entry name" value="Restrct_endonuc_type1_HsdR_N"/>
</dbReference>
<keyword evidence="3" id="KW-0540">Nuclease</keyword>
<dbReference type="Pfam" id="PF11867">
    <property type="entry name" value="T1RH-like_C"/>
    <property type="match status" value="1"/>
</dbReference>
<comment type="subunit">
    <text evidence="10">The type I restriction/modification system is composed of three polypeptides R, M and S.</text>
</comment>
<evidence type="ECO:0000256" key="6">
    <source>
        <dbReference type="ARBA" id="ARBA00022759"/>
    </source>
</evidence>
<evidence type="ECO:0000256" key="1">
    <source>
        <dbReference type="ARBA" id="ARBA00000851"/>
    </source>
</evidence>
<reference evidence="13" key="1">
    <citation type="submission" date="2011-11" db="EMBL/GenBank/DDBJ databases">
        <authorList>
            <person name="Summers A.O."/>
            <person name="Wireman J."/>
            <person name="Williams L.E."/>
        </authorList>
    </citation>
    <scope>NUCLEOTIDE SEQUENCE</scope>
    <source>
        <strain evidence="13">CG103</strain>
        <plasmid evidence="13">pCG103-32</plasmid>
    </source>
</reference>
<organism evidence="13">
    <name type="scientific">Aliivibrio fischeri</name>
    <name type="common">Vibrio fischeri</name>
    <dbReference type="NCBI Taxonomy" id="668"/>
    <lineage>
        <taxon>Bacteria</taxon>
        <taxon>Pseudomonadati</taxon>
        <taxon>Pseudomonadota</taxon>
        <taxon>Gammaproteobacteria</taxon>
        <taxon>Vibrionales</taxon>
        <taxon>Vibrionaceae</taxon>
        <taxon>Aliivibrio</taxon>
    </lineage>
</organism>
<dbReference type="InterPro" id="IPR040980">
    <property type="entry name" value="SWI2_SNF2"/>
</dbReference>
<dbReference type="AlphaFoldDB" id="H2ERP9"/>
<geneLocation type="plasmid" evidence="13">
    <name>pCG103-32</name>
</geneLocation>
<evidence type="ECO:0000256" key="11">
    <source>
        <dbReference type="SAM" id="Coils"/>
    </source>
</evidence>
<keyword evidence="8 10" id="KW-0067">ATP-binding</keyword>
<feature type="coiled-coil region" evidence="11">
    <location>
        <begin position="510"/>
        <end position="540"/>
    </location>
</feature>
<dbReference type="CDD" id="cd22332">
    <property type="entry name" value="HsdR_N"/>
    <property type="match status" value="1"/>
</dbReference>
<dbReference type="Gene3D" id="3.40.50.300">
    <property type="entry name" value="P-loop containing nucleotide triphosphate hydrolases"/>
    <property type="match status" value="2"/>
</dbReference>
<evidence type="ECO:0000256" key="9">
    <source>
        <dbReference type="ARBA" id="ARBA00023125"/>
    </source>
</evidence>
<dbReference type="PANTHER" id="PTHR30195:SF15">
    <property type="entry name" value="TYPE I RESTRICTION ENZYME HINDI ENDONUCLEASE SUBUNIT"/>
    <property type="match status" value="1"/>
</dbReference>
<proteinExistence type="inferred from homology"/>
<keyword evidence="5 10" id="KW-0680">Restriction system</keyword>
<protein>
    <recommendedName>
        <fullName evidence="10">Type I restriction enzyme endonuclease subunit</fullName>
        <shortName evidence="10">R protein</shortName>
        <ecNumber evidence="10">3.1.21.3</ecNumber>
    </recommendedName>
</protein>
<dbReference type="Pfam" id="PF22679">
    <property type="entry name" value="T1R_D3-like"/>
    <property type="match status" value="1"/>
</dbReference>
<dbReference type="InterPro" id="IPR051268">
    <property type="entry name" value="Type-I_R_enzyme_R_subunit"/>
</dbReference>
<dbReference type="Pfam" id="PF04313">
    <property type="entry name" value="HSDR_N"/>
    <property type="match status" value="1"/>
</dbReference>
<comment type="similarity">
    <text evidence="2 10">Belongs to the HsdR family.</text>
</comment>
<keyword evidence="6" id="KW-0255">Endonuclease</keyword>
<dbReference type="SUPFAM" id="SSF52540">
    <property type="entry name" value="P-loop containing nucleoside triphosphate hydrolases"/>
    <property type="match status" value="2"/>
</dbReference>
<dbReference type="PROSITE" id="PS51192">
    <property type="entry name" value="HELICASE_ATP_BIND_1"/>
    <property type="match status" value="1"/>
</dbReference>
<dbReference type="InterPro" id="IPR055180">
    <property type="entry name" value="HsdR_RecA-like_helicase_dom_2"/>
</dbReference>
<evidence type="ECO:0000256" key="4">
    <source>
        <dbReference type="ARBA" id="ARBA00022741"/>
    </source>
</evidence>
<dbReference type="PANTHER" id="PTHR30195">
    <property type="entry name" value="TYPE I SITE-SPECIFIC DEOXYRIBONUCLEASE PROTEIN SUBUNIT M AND R"/>
    <property type="match status" value="1"/>
</dbReference>
<evidence type="ECO:0000256" key="8">
    <source>
        <dbReference type="ARBA" id="ARBA00022840"/>
    </source>
</evidence>
<name>H2ERP9_ALIFS</name>
<dbReference type="CDD" id="cd18800">
    <property type="entry name" value="SF2_C_EcoR124I-like"/>
    <property type="match status" value="1"/>
</dbReference>
<keyword evidence="7 10" id="KW-0378">Hydrolase</keyword>
<dbReference type="GO" id="GO:0003677">
    <property type="term" value="F:DNA binding"/>
    <property type="evidence" value="ECO:0007669"/>
    <property type="project" value="UniProtKB-KW"/>
</dbReference>
<dbReference type="InterPro" id="IPR004473">
    <property type="entry name" value="Restrct_endonuc_typeI_HsdR"/>
</dbReference>
<dbReference type="InterPro" id="IPR021810">
    <property type="entry name" value="T1RH-like_C"/>
</dbReference>
<dbReference type="EMBL" id="JQ031550">
    <property type="protein sequence ID" value="AEY78066.1"/>
    <property type="molecule type" value="Genomic_DNA"/>
</dbReference>
<accession>H2ERP9</accession>
<dbReference type="NCBIfam" id="TIGR00348">
    <property type="entry name" value="hsdR"/>
    <property type="match status" value="1"/>
</dbReference>
<dbReference type="GO" id="GO:0009307">
    <property type="term" value="P:DNA restriction-modification system"/>
    <property type="evidence" value="ECO:0007669"/>
    <property type="project" value="UniProtKB-KW"/>
</dbReference>
<dbReference type="CDD" id="cd18030">
    <property type="entry name" value="DEXHc_RE_I_HsdR"/>
    <property type="match status" value="1"/>
</dbReference>
<comment type="function">
    <text evidence="10">Subunit R is required for both nuclease and ATPase activities, but not for modification.</text>
</comment>
<evidence type="ECO:0000259" key="12">
    <source>
        <dbReference type="PROSITE" id="PS51192"/>
    </source>
</evidence>
<evidence type="ECO:0000256" key="10">
    <source>
        <dbReference type="RuleBase" id="RU364115"/>
    </source>
</evidence>
<comment type="catalytic activity">
    <reaction evidence="1 10">
        <text>Endonucleolytic cleavage of DNA to give random double-stranded fragments with terminal 5'-phosphates, ATP is simultaneously hydrolyzed.</text>
        <dbReference type="EC" id="3.1.21.3"/>
    </reaction>
</comment>
<evidence type="ECO:0000256" key="3">
    <source>
        <dbReference type="ARBA" id="ARBA00022722"/>
    </source>
</evidence>
<keyword evidence="13" id="KW-0614">Plasmid</keyword>
<dbReference type="GO" id="GO:0009035">
    <property type="term" value="F:type I site-specific deoxyribonuclease activity"/>
    <property type="evidence" value="ECO:0007669"/>
    <property type="project" value="UniProtKB-EC"/>
</dbReference>
<dbReference type="SMART" id="SM00487">
    <property type="entry name" value="DEXDc"/>
    <property type="match status" value="1"/>
</dbReference>
<evidence type="ECO:0000256" key="7">
    <source>
        <dbReference type="ARBA" id="ARBA00022801"/>
    </source>
</evidence>
<dbReference type="Gene3D" id="3.90.1570.50">
    <property type="match status" value="1"/>
</dbReference>
<dbReference type="GO" id="GO:0005524">
    <property type="term" value="F:ATP binding"/>
    <property type="evidence" value="ECO:0007669"/>
    <property type="project" value="UniProtKB-KW"/>
</dbReference>
<sequence length="1247" mass="142020">MIDERQLELNCIDWFESMDYRYLPATEVKRERGNSNHQIILKNILLERLEILNPDIAKSTLEDVVEQLNKSDSPVLIKSNRTFHKWLIEGVKIEAKVIDAEGNETTESDYVQLIDFANIDKNDFLVTNQFTVIGTKGELIPDVVVFINGLPISVIELKNPADEQADIWDAFNQLQTYKEQASQLFVYNEALVISDGLNARVGSLTANEERFVPWRVIEDEEDRPNFEFELKTLVKGFFKKEHILDFIRYFILFEPSNKTLIKKIASYHQFHAVRAAVDSTVIASDKAGRLLTRTDKLKTAQGSGKAGVVWHTQGSGKSISMVCYASKLLQRREMSNPTIVVVTDRNDLDQQLYNTFCMAAETLKQMPIKVNGRDNLRDELSKVQSGGIIFTTVQKFQLENDESRHPELSTRSNIIVMSDEAHRSQYGNTARLKNIKDKDGNITGKKFVYGYSKYMREALPQASFIGFTGTPIEEVDKDTQQVFGPYVSVYDIQDAIDDGTTVPIYYESRIAKLDVDKAELERLNIQVEQEFDENEEVAQKESIKAKWAALEKLVGSEPRLKSVAADLVKHYETRCDTFPGKAIVVGMSREICVDLYNEIIKLRPEWHSDDPKKGGLKIIMTGSSSDKAKFQPHIHNKKTKKDLEDRYKDVSDELKIVIVRDMWLTGFDAPCCHTMYIDKPMRGHNLMQAIARVNRVFGDKEGGLVVDYIGIAGELKEALKTYTNSRSRKDKPTINARQAFEKVEQQINIIRDMFETPVDGQTFEYLSTFEQNAMELLPAAVNHLTGLVGGDEKRDGKRRYLDAMAMLTKAYSLCNALDEIESYKTEIAFYFAVKAAYVKLFNVDKKRSMAERSSVFKVLLDNALSVNGVDDIFSLVGLDKPNISLLSEEFLEDVKNMQQQNLAVELLEKLLKDEVKARLSNDVVQEKKYSDRILSTLQKYHNRSVETAQVIAELISWAKEMAVDAEMASRLNLSTDEIAFYRALVLNEESVLILGDDNLRQLAIELTRQLRKSATVDWNQRDSVRARMRNLVRRLLKRWKYPPEDVQEAIDIVLAQAEALADGWANNESQQAPILRPFTFGDKKLYFYDEVSALPGVVDIATFTLHADIEFEVRALELNMFGAYQDLIQVGVINREILEEYFLITSTLQAELNKYNIDEYSLFRPGVIWSIKEVRKGSSIFEIVASISANETALGVGVWYSVICAFRDTGKALIKTLSFSKVMVDRAKVKLSDKAKKDLDDIDKNKH</sequence>
<keyword evidence="11" id="KW-0175">Coiled coil</keyword>
<dbReference type="REBASE" id="48226">
    <property type="entry name" value="Afi103ORFBP"/>
</dbReference>
<feature type="domain" description="Helicase ATP-binding" evidence="12">
    <location>
        <begin position="298"/>
        <end position="489"/>
    </location>
</feature>
<dbReference type="Pfam" id="PF18766">
    <property type="entry name" value="SWI2_SNF2"/>
    <property type="match status" value="1"/>
</dbReference>
<evidence type="ECO:0000256" key="5">
    <source>
        <dbReference type="ARBA" id="ARBA00022747"/>
    </source>
</evidence>
<dbReference type="InterPro" id="IPR014001">
    <property type="entry name" value="Helicase_ATP-bd"/>
</dbReference>
<evidence type="ECO:0000313" key="13">
    <source>
        <dbReference type="EMBL" id="AEY78066.1"/>
    </source>
</evidence>
<keyword evidence="9 10" id="KW-0238">DNA-binding</keyword>
<dbReference type="EC" id="3.1.21.3" evidence="10"/>
<dbReference type="InterPro" id="IPR027417">
    <property type="entry name" value="P-loop_NTPase"/>
</dbReference>
<keyword evidence="4 10" id="KW-0547">Nucleotide-binding</keyword>
<evidence type="ECO:0000256" key="2">
    <source>
        <dbReference type="ARBA" id="ARBA00008598"/>
    </source>
</evidence>